<comment type="caution">
    <text evidence="1">The sequence shown here is derived from an EMBL/GenBank/DDBJ whole genome shotgun (WGS) entry which is preliminary data.</text>
</comment>
<protein>
    <recommendedName>
        <fullName evidence="3">MYND-type domain-containing protein</fullName>
    </recommendedName>
</protein>
<proteinExistence type="predicted"/>
<evidence type="ECO:0000313" key="1">
    <source>
        <dbReference type="EMBL" id="PNH09332.1"/>
    </source>
</evidence>
<name>A0A2J8A9Y6_9CHLO</name>
<organism evidence="1 2">
    <name type="scientific">Tetrabaena socialis</name>
    <dbReference type="NCBI Taxonomy" id="47790"/>
    <lineage>
        <taxon>Eukaryota</taxon>
        <taxon>Viridiplantae</taxon>
        <taxon>Chlorophyta</taxon>
        <taxon>core chlorophytes</taxon>
        <taxon>Chlorophyceae</taxon>
        <taxon>CS clade</taxon>
        <taxon>Chlamydomonadales</taxon>
        <taxon>Tetrabaenaceae</taxon>
        <taxon>Tetrabaena</taxon>
    </lineage>
</organism>
<dbReference type="Proteomes" id="UP000236333">
    <property type="component" value="Unassembled WGS sequence"/>
</dbReference>
<evidence type="ECO:0008006" key="3">
    <source>
        <dbReference type="Google" id="ProtNLM"/>
    </source>
</evidence>
<evidence type="ECO:0000313" key="2">
    <source>
        <dbReference type="Proteomes" id="UP000236333"/>
    </source>
</evidence>
<sequence>MLLLNVLRSAASNEPFSNMLAYGGPRQSAALVATWGKLLRTVAMPQLLSDLGRHDTAAVDPSPPQLQLARLASYAACKWLPLACLASEGMPVLQRAPDTGDQGLYQLVQVATVALVRWLPVLAQCSEPAQGQAAAAAAAPVAPVRDVGAAEALEAGTAAAPVVDAPQRLLHAAGSSCCCGRLAGDCVRARWGVQSRCAVGGNEAAAAQLLLLLLRGGRLPGRGAAGDARCGRQGGSCGEQRSYRIPTDWMVAEAFALARQAELWAAGGGEDGAELVWVLGGAEPKIVAMAQALISCPAGARTLLRICANPACDNLAGDSVAGLPLRACGRCGGAWCCRKERLAAHWRSGHREACVARGTVAAGGIRARQAAADSSDL</sequence>
<dbReference type="EMBL" id="PGGS01000095">
    <property type="protein sequence ID" value="PNH09332.1"/>
    <property type="molecule type" value="Genomic_DNA"/>
</dbReference>
<gene>
    <name evidence="1" type="ORF">TSOC_004056</name>
</gene>
<dbReference type="OrthoDB" id="544200at2759"/>
<accession>A0A2J8A9Y6</accession>
<keyword evidence="2" id="KW-1185">Reference proteome</keyword>
<reference evidence="1 2" key="1">
    <citation type="journal article" date="2017" name="Mol. Biol. Evol.">
        <title>The 4-celled Tetrabaena socialis nuclear genome reveals the essential components for genetic control of cell number at the origin of multicellularity in the volvocine lineage.</title>
        <authorList>
            <person name="Featherston J."/>
            <person name="Arakaki Y."/>
            <person name="Hanschen E.R."/>
            <person name="Ferris P.J."/>
            <person name="Michod R.E."/>
            <person name="Olson B.J.S.C."/>
            <person name="Nozaki H."/>
            <person name="Durand P.M."/>
        </authorList>
    </citation>
    <scope>NUCLEOTIDE SEQUENCE [LARGE SCALE GENOMIC DNA]</scope>
    <source>
        <strain evidence="1 2">NIES-571</strain>
    </source>
</reference>
<dbReference type="AlphaFoldDB" id="A0A2J8A9Y6"/>